<reference evidence="7" key="2">
    <citation type="submission" date="2017-10" db="EMBL/GenBank/DDBJ databases">
        <title>Ladona fulva Genome sequencing and assembly.</title>
        <authorList>
            <person name="Murali S."/>
            <person name="Richards S."/>
            <person name="Bandaranaike D."/>
            <person name="Bellair M."/>
            <person name="Blankenburg K."/>
            <person name="Chao H."/>
            <person name="Dinh H."/>
            <person name="Doddapaneni H."/>
            <person name="Dugan-Rocha S."/>
            <person name="Elkadiri S."/>
            <person name="Gnanaolivu R."/>
            <person name="Hernandez B."/>
            <person name="Skinner E."/>
            <person name="Javaid M."/>
            <person name="Lee S."/>
            <person name="Li M."/>
            <person name="Ming W."/>
            <person name="Munidasa M."/>
            <person name="Muniz J."/>
            <person name="Nguyen L."/>
            <person name="Hughes D."/>
            <person name="Osuji N."/>
            <person name="Pu L.-L."/>
            <person name="Puazo M."/>
            <person name="Qu C."/>
            <person name="Quiroz J."/>
            <person name="Raj R."/>
            <person name="Weissenberger G."/>
            <person name="Xin Y."/>
            <person name="Zou X."/>
            <person name="Han Y."/>
            <person name="Worley K."/>
            <person name="Muzny D."/>
            <person name="Gibbs R."/>
        </authorList>
    </citation>
    <scope>NUCLEOTIDE SEQUENCE</scope>
    <source>
        <strain evidence="7">Sampled in the wild</strain>
    </source>
</reference>
<dbReference type="InterPro" id="IPR019497">
    <property type="entry name" value="Sorting_nexin_WASP-bd-dom"/>
</dbReference>
<dbReference type="GO" id="GO:0097320">
    <property type="term" value="P:plasma membrane tubulation"/>
    <property type="evidence" value="ECO:0007669"/>
    <property type="project" value="TreeGrafter"/>
</dbReference>
<evidence type="ECO:0000256" key="5">
    <source>
        <dbReference type="ARBA" id="ARBA00023329"/>
    </source>
</evidence>
<dbReference type="GO" id="GO:0016197">
    <property type="term" value="P:endosomal transport"/>
    <property type="evidence" value="ECO:0007669"/>
    <property type="project" value="TreeGrafter"/>
</dbReference>
<evidence type="ECO:0000259" key="6">
    <source>
        <dbReference type="PROSITE" id="PS50195"/>
    </source>
</evidence>
<dbReference type="SMART" id="SM00312">
    <property type="entry name" value="PX"/>
    <property type="match status" value="1"/>
</dbReference>
<evidence type="ECO:0000313" key="8">
    <source>
        <dbReference type="Proteomes" id="UP000792457"/>
    </source>
</evidence>
<name>A0A8K0P8Q2_LADFU</name>
<protein>
    <recommendedName>
        <fullName evidence="6">PX domain-containing protein</fullName>
    </recommendedName>
</protein>
<dbReference type="Gene3D" id="3.30.1520.10">
    <property type="entry name" value="Phox-like domain"/>
    <property type="match status" value="1"/>
</dbReference>
<dbReference type="SUPFAM" id="SSF64268">
    <property type="entry name" value="PX domain"/>
    <property type="match status" value="1"/>
</dbReference>
<evidence type="ECO:0000256" key="1">
    <source>
        <dbReference type="ARBA" id="ARBA00004156"/>
    </source>
</evidence>
<dbReference type="Pfam" id="PF00787">
    <property type="entry name" value="PX"/>
    <property type="match status" value="1"/>
</dbReference>
<evidence type="ECO:0000313" key="7">
    <source>
        <dbReference type="EMBL" id="KAG8234814.1"/>
    </source>
</evidence>
<dbReference type="EMBL" id="KZ308845">
    <property type="protein sequence ID" value="KAG8234814.1"/>
    <property type="molecule type" value="Genomic_DNA"/>
</dbReference>
<evidence type="ECO:0000256" key="2">
    <source>
        <dbReference type="ARBA" id="ARBA00010883"/>
    </source>
</evidence>
<dbReference type="FunFam" id="3.30.1520.10:FF:000004">
    <property type="entry name" value="Sorting nexin"/>
    <property type="match status" value="1"/>
</dbReference>
<evidence type="ECO:0000256" key="3">
    <source>
        <dbReference type="ARBA" id="ARBA00022443"/>
    </source>
</evidence>
<dbReference type="PROSITE" id="PS50195">
    <property type="entry name" value="PX"/>
    <property type="match status" value="1"/>
</dbReference>
<proteinExistence type="inferred from homology"/>
<dbReference type="GO" id="GO:0006897">
    <property type="term" value="P:endocytosis"/>
    <property type="evidence" value="ECO:0007669"/>
    <property type="project" value="TreeGrafter"/>
</dbReference>
<dbReference type="Pfam" id="PF10456">
    <property type="entry name" value="BAR_3_WASP_bdg"/>
    <property type="match status" value="1"/>
</dbReference>
<dbReference type="GO" id="GO:0035091">
    <property type="term" value="F:phosphatidylinositol binding"/>
    <property type="evidence" value="ECO:0007669"/>
    <property type="project" value="InterPro"/>
</dbReference>
<keyword evidence="5" id="KW-0968">Cytoplasmic vesicle</keyword>
<comment type="subcellular location">
    <subcellularLocation>
        <location evidence="1">Cytoplasmic vesicle membrane</location>
    </subcellularLocation>
</comment>
<keyword evidence="8" id="KW-1185">Reference proteome</keyword>
<dbReference type="OrthoDB" id="10254720at2759"/>
<dbReference type="GO" id="GO:0005886">
    <property type="term" value="C:plasma membrane"/>
    <property type="evidence" value="ECO:0007669"/>
    <property type="project" value="TreeGrafter"/>
</dbReference>
<dbReference type="PANTHER" id="PTHR45827">
    <property type="entry name" value="SORTING NEXIN"/>
    <property type="match status" value="1"/>
</dbReference>
<dbReference type="Proteomes" id="UP000792457">
    <property type="component" value="Unassembled WGS sequence"/>
</dbReference>
<dbReference type="GO" id="GO:0030659">
    <property type="term" value="C:cytoplasmic vesicle membrane"/>
    <property type="evidence" value="ECO:0007669"/>
    <property type="project" value="UniProtKB-SubCell"/>
</dbReference>
<keyword evidence="3" id="KW-0728">SH3 domain</keyword>
<keyword evidence="4" id="KW-0472">Membrane</keyword>
<reference evidence="7" key="1">
    <citation type="submission" date="2013-04" db="EMBL/GenBank/DDBJ databases">
        <authorList>
            <person name="Qu J."/>
            <person name="Murali S.C."/>
            <person name="Bandaranaike D."/>
            <person name="Bellair M."/>
            <person name="Blankenburg K."/>
            <person name="Chao H."/>
            <person name="Dinh H."/>
            <person name="Doddapaneni H."/>
            <person name="Downs B."/>
            <person name="Dugan-Rocha S."/>
            <person name="Elkadiri S."/>
            <person name="Gnanaolivu R.D."/>
            <person name="Hernandez B."/>
            <person name="Javaid M."/>
            <person name="Jayaseelan J.C."/>
            <person name="Lee S."/>
            <person name="Li M."/>
            <person name="Ming W."/>
            <person name="Munidasa M."/>
            <person name="Muniz J."/>
            <person name="Nguyen L."/>
            <person name="Ongeri F."/>
            <person name="Osuji N."/>
            <person name="Pu L.-L."/>
            <person name="Puazo M."/>
            <person name="Qu C."/>
            <person name="Quiroz J."/>
            <person name="Raj R."/>
            <person name="Weissenberger G."/>
            <person name="Xin Y."/>
            <person name="Zou X."/>
            <person name="Han Y."/>
            <person name="Richards S."/>
            <person name="Worley K."/>
            <person name="Muzny D."/>
            <person name="Gibbs R."/>
        </authorList>
    </citation>
    <scope>NUCLEOTIDE SEQUENCE</scope>
    <source>
        <strain evidence="7">Sampled in the wild</strain>
    </source>
</reference>
<feature type="non-terminal residue" evidence="7">
    <location>
        <position position="127"/>
    </location>
</feature>
<organism evidence="7 8">
    <name type="scientific">Ladona fulva</name>
    <name type="common">Scarce chaser dragonfly</name>
    <name type="synonym">Libellula fulva</name>
    <dbReference type="NCBI Taxonomy" id="123851"/>
    <lineage>
        <taxon>Eukaryota</taxon>
        <taxon>Metazoa</taxon>
        <taxon>Ecdysozoa</taxon>
        <taxon>Arthropoda</taxon>
        <taxon>Hexapoda</taxon>
        <taxon>Insecta</taxon>
        <taxon>Pterygota</taxon>
        <taxon>Palaeoptera</taxon>
        <taxon>Odonata</taxon>
        <taxon>Epiprocta</taxon>
        <taxon>Anisoptera</taxon>
        <taxon>Libelluloidea</taxon>
        <taxon>Libellulidae</taxon>
        <taxon>Ladona</taxon>
    </lineage>
</organism>
<accession>A0A8K0P8Q2</accession>
<feature type="domain" description="PX" evidence="6">
    <location>
        <begin position="1"/>
        <end position="86"/>
    </location>
</feature>
<dbReference type="InterPro" id="IPR001683">
    <property type="entry name" value="PX_dom"/>
</dbReference>
<dbReference type="InterPro" id="IPR036871">
    <property type="entry name" value="PX_dom_sf"/>
</dbReference>
<comment type="similarity">
    <text evidence="2">Belongs to the sorting nexin family.</text>
</comment>
<comment type="caution">
    <text evidence="7">The sequence shown here is derived from an EMBL/GenBank/DDBJ whole genome shotgun (WGS) entry which is preliminary data.</text>
</comment>
<evidence type="ECO:0000256" key="4">
    <source>
        <dbReference type="ARBA" id="ARBA00023136"/>
    </source>
</evidence>
<dbReference type="PANTHER" id="PTHR45827:SF1">
    <property type="entry name" value="SORTING NEXIN"/>
    <property type="match status" value="1"/>
</dbReference>
<dbReference type="AlphaFoldDB" id="A0A8K0P8Q2"/>
<gene>
    <name evidence="7" type="ORF">J437_LFUL015171</name>
</gene>
<sequence>MTFQFNNIQVSRRYKHFDWLHERLVEKFCLLAIPPLPDKQISGRYEEIFIEHRRMQLQAFVDYVCKHPILSQCWVWQHFITCTDEKRWKAGKRRAEKDEIVGANSFLALIVPERAMDPLSMQVSYIF</sequence>